<evidence type="ECO:0000313" key="6">
    <source>
        <dbReference type="Proteomes" id="UP001318040"/>
    </source>
</evidence>
<dbReference type="RefSeq" id="XP_032836619.1">
    <property type="nucleotide sequence ID" value="XM_032980728.1"/>
</dbReference>
<name>A0AAJ7UHY2_PETMA</name>
<dbReference type="KEGG" id="pmrn:116958210"/>
<evidence type="ECO:0000256" key="3">
    <source>
        <dbReference type="ARBA" id="ARBA00023002"/>
    </source>
</evidence>
<gene>
    <name evidence="7" type="primary">LOC116958210</name>
</gene>
<evidence type="ECO:0000256" key="2">
    <source>
        <dbReference type="ARBA" id="ARBA00022862"/>
    </source>
</evidence>
<keyword evidence="1" id="KW-0575">Peroxidase</keyword>
<dbReference type="GO" id="GO:0051920">
    <property type="term" value="F:peroxiredoxin activity"/>
    <property type="evidence" value="ECO:0007669"/>
    <property type="project" value="InterPro"/>
</dbReference>
<keyword evidence="2" id="KW-0049">Antioxidant</keyword>
<evidence type="ECO:0000256" key="1">
    <source>
        <dbReference type="ARBA" id="ARBA00022559"/>
    </source>
</evidence>
<dbReference type="Gene3D" id="3.40.30.10">
    <property type="entry name" value="Glutaredoxin"/>
    <property type="match status" value="1"/>
</dbReference>
<evidence type="ECO:0000256" key="4">
    <source>
        <dbReference type="SAM" id="MobiDB-lite"/>
    </source>
</evidence>
<dbReference type="GO" id="GO:0005829">
    <property type="term" value="C:cytosol"/>
    <property type="evidence" value="ECO:0007669"/>
    <property type="project" value="TreeGrafter"/>
</dbReference>
<dbReference type="PANTHER" id="PTHR43503:SF4">
    <property type="entry name" value="PEROXIREDOXIN-6"/>
    <property type="match status" value="1"/>
</dbReference>
<evidence type="ECO:0000259" key="5">
    <source>
        <dbReference type="PROSITE" id="PS51352"/>
    </source>
</evidence>
<protein>
    <submittedName>
        <fullName evidence="7">Peroxiredoxin-6-like</fullName>
    </submittedName>
</protein>
<dbReference type="Gene3D" id="3.30.1020.10">
    <property type="entry name" value="Antioxidant, Horf6, Chain A, domain2"/>
    <property type="match status" value="1"/>
</dbReference>
<organism evidence="6 7">
    <name type="scientific">Petromyzon marinus</name>
    <name type="common">Sea lamprey</name>
    <dbReference type="NCBI Taxonomy" id="7757"/>
    <lineage>
        <taxon>Eukaryota</taxon>
        <taxon>Metazoa</taxon>
        <taxon>Chordata</taxon>
        <taxon>Craniata</taxon>
        <taxon>Vertebrata</taxon>
        <taxon>Cyclostomata</taxon>
        <taxon>Hyperoartia</taxon>
        <taxon>Petromyzontiformes</taxon>
        <taxon>Petromyzontidae</taxon>
        <taxon>Petromyzon</taxon>
    </lineage>
</organism>
<dbReference type="SUPFAM" id="SSF52833">
    <property type="entry name" value="Thioredoxin-like"/>
    <property type="match status" value="1"/>
</dbReference>
<dbReference type="Proteomes" id="UP001318040">
    <property type="component" value="Chromosome 74"/>
</dbReference>
<accession>A0AAJ7UHY2</accession>
<proteinExistence type="predicted"/>
<keyword evidence="6" id="KW-1185">Reference proteome</keyword>
<dbReference type="PROSITE" id="PS51352">
    <property type="entry name" value="THIOREDOXIN_2"/>
    <property type="match status" value="1"/>
</dbReference>
<dbReference type="InterPro" id="IPR036249">
    <property type="entry name" value="Thioredoxin-like_sf"/>
</dbReference>
<keyword evidence="3" id="KW-0560">Oxidoreductase</keyword>
<dbReference type="GO" id="GO:0005739">
    <property type="term" value="C:mitochondrion"/>
    <property type="evidence" value="ECO:0007669"/>
    <property type="project" value="TreeGrafter"/>
</dbReference>
<dbReference type="InterPro" id="IPR019479">
    <property type="entry name" value="Peroxiredoxin_C"/>
</dbReference>
<feature type="region of interest" description="Disordered" evidence="4">
    <location>
        <begin position="236"/>
        <end position="285"/>
    </location>
</feature>
<dbReference type="InterPro" id="IPR000866">
    <property type="entry name" value="AhpC/TSA"/>
</dbReference>
<reference evidence="7" key="1">
    <citation type="submission" date="2025-08" db="UniProtKB">
        <authorList>
            <consortium name="RefSeq"/>
        </authorList>
    </citation>
    <scope>IDENTIFICATION</scope>
    <source>
        <tissue evidence="7">Sperm</tissue>
    </source>
</reference>
<dbReference type="GO" id="GO:0045454">
    <property type="term" value="P:cell redox homeostasis"/>
    <property type="evidence" value="ECO:0007669"/>
    <property type="project" value="TreeGrafter"/>
</dbReference>
<dbReference type="PANTHER" id="PTHR43503">
    <property type="entry name" value="MCG48959-RELATED"/>
    <property type="match status" value="1"/>
</dbReference>
<evidence type="ECO:0000313" key="7">
    <source>
        <dbReference type="RefSeq" id="XP_032836619.1"/>
    </source>
</evidence>
<dbReference type="AlphaFoldDB" id="A0AAJ7UHY2"/>
<feature type="compositionally biased region" description="Low complexity" evidence="4">
    <location>
        <begin position="243"/>
        <end position="265"/>
    </location>
</feature>
<dbReference type="InterPro" id="IPR013766">
    <property type="entry name" value="Thioredoxin_domain"/>
</dbReference>
<dbReference type="Pfam" id="PF10417">
    <property type="entry name" value="1-cysPrx_C"/>
    <property type="match status" value="1"/>
</dbReference>
<feature type="domain" description="Thioredoxin" evidence="5">
    <location>
        <begin position="18"/>
        <end position="185"/>
    </location>
</feature>
<dbReference type="Pfam" id="PF00578">
    <property type="entry name" value="AhpC-TSA"/>
    <property type="match status" value="1"/>
</dbReference>
<sequence length="321" mass="36186">MRWREEVDDDEEVVAVAVMYSRRAPPLGTFGPGAGKGRSSVSLCVSACSWVMLMSHPADFTPVCTTELARVVRLCPEFSRRDVKLLALSVDSLAEHHQWVADISAVSGVASPRLPFPIVEDRRRRLAIRLGMLDAVNTDSEGLPLTCRSVFVVGPDRRLKLSVLYPASTGRNFDEILRAIDSLQLTHVHRLATPVDWRPGEKCFIPPCESAAPWPRVETVSLPSGRAYMRYTACPAAPHHHQQQGQQGQQGQQQQEQQQGQQEQQQEQREQQEPTAHGHLPPGRVAQEHEHLEETHLEETHLETHLQETHLEETYLEETYL</sequence>